<dbReference type="OrthoDB" id="8639774at2"/>
<reference evidence="2 3" key="1">
    <citation type="journal article" date="2011" name="Int. J. Syst. Evol. Microbiol.">
        <title>Description of Undibacterium oligocarboniphilum sp. nov., isolated from purified water, and Undibacterium pigrum strain CCUG 49012 as the type strain of Undibacterium parvum sp. nov., and emended descriptions of the genus Undibacterium and the species Undibacterium pigrum.</title>
        <authorList>
            <person name="Eder W."/>
            <person name="Wanner G."/>
            <person name="Ludwig W."/>
            <person name="Busse H.J."/>
            <person name="Ziemke-Kageler F."/>
            <person name="Lang E."/>
        </authorList>
    </citation>
    <scope>NUCLEOTIDE SEQUENCE [LARGE SCALE GENOMIC DNA]</scope>
    <source>
        <strain evidence="2 3">DSM 23061</strain>
    </source>
</reference>
<accession>A0A3Q9BRY6</accession>
<dbReference type="EMBL" id="CP034464">
    <property type="protein sequence ID" value="AZP13161.1"/>
    <property type="molecule type" value="Genomic_DNA"/>
</dbReference>
<dbReference type="KEGG" id="upv:EJN92_14840"/>
<feature type="signal peptide" evidence="1">
    <location>
        <begin position="1"/>
        <end position="25"/>
    </location>
</feature>
<dbReference type="Proteomes" id="UP000275663">
    <property type="component" value="Chromosome"/>
</dbReference>
<evidence type="ECO:0000256" key="1">
    <source>
        <dbReference type="SAM" id="SignalP"/>
    </source>
</evidence>
<organism evidence="2 3">
    <name type="scientific">Undibacterium parvum</name>
    <dbReference type="NCBI Taxonomy" id="401471"/>
    <lineage>
        <taxon>Bacteria</taxon>
        <taxon>Pseudomonadati</taxon>
        <taxon>Pseudomonadota</taxon>
        <taxon>Betaproteobacteria</taxon>
        <taxon>Burkholderiales</taxon>
        <taxon>Oxalobacteraceae</taxon>
        <taxon>Undibacterium</taxon>
    </lineage>
</organism>
<keyword evidence="3" id="KW-1185">Reference proteome</keyword>
<evidence type="ECO:0008006" key="4">
    <source>
        <dbReference type="Google" id="ProtNLM"/>
    </source>
</evidence>
<protein>
    <recommendedName>
        <fullName evidence="4">Transporter</fullName>
    </recommendedName>
</protein>
<proteinExistence type="predicted"/>
<feature type="chain" id="PRO_5018776732" description="Transporter" evidence="1">
    <location>
        <begin position="26"/>
        <end position="340"/>
    </location>
</feature>
<sequence length="340" mass="36191">MQVRKSLLLIASATSLLGSSQLVSAAENSEVAVPLGIWGLDSAILPVSGLYGQVLLPSYRASVAKDGNGDDVSFAKTVPGIPVTIRGTVNAKIKVDAVVPKLVYVSPDPILGGRIGAYIAVPLLDKSREVVVNVTTPLPVPGLQQKIAQGASHAASGNERGLGDIEATAFIGWKYESLSIVAAMNVDLPTGSFNKDSQVNLGMNSYSYRPLISAAWSTESGFDFAGALGYNISSANRTTNYKSGQYLQFEYVGTYQFSNNIKAGLQGYYINQTTDDKDPSGSSAVPILNGNRARVTSLGPVMSYLSDDLKTQLEVKYFREFSAKARPEGDMALVTVSRLF</sequence>
<gene>
    <name evidence="2" type="ORF">EJN92_14840</name>
</gene>
<dbReference type="RefSeq" id="WP_126128537.1">
    <property type="nucleotide sequence ID" value="NZ_CP034464.1"/>
</dbReference>
<evidence type="ECO:0000313" key="2">
    <source>
        <dbReference type="EMBL" id="AZP13161.1"/>
    </source>
</evidence>
<evidence type="ECO:0000313" key="3">
    <source>
        <dbReference type="Proteomes" id="UP000275663"/>
    </source>
</evidence>
<keyword evidence="1" id="KW-0732">Signal</keyword>
<dbReference type="InterPro" id="IPR025737">
    <property type="entry name" value="FApF"/>
</dbReference>
<dbReference type="AlphaFoldDB" id="A0A3Q9BRY6"/>
<name>A0A3Q9BRY6_9BURK</name>
<dbReference type="Pfam" id="PF13557">
    <property type="entry name" value="Phenol_MetA_deg"/>
    <property type="match status" value="1"/>
</dbReference>